<gene>
    <name evidence="1" type="ORF">B0T22DRAFT_537165</name>
</gene>
<protein>
    <submittedName>
        <fullName evidence="1">Uncharacterized protein</fullName>
    </submittedName>
</protein>
<dbReference type="Proteomes" id="UP001270362">
    <property type="component" value="Unassembled WGS sequence"/>
</dbReference>
<evidence type="ECO:0000313" key="2">
    <source>
        <dbReference type="Proteomes" id="UP001270362"/>
    </source>
</evidence>
<comment type="caution">
    <text evidence="1">The sequence shown here is derived from an EMBL/GenBank/DDBJ whole genome shotgun (WGS) entry which is preliminary data.</text>
</comment>
<name>A0AAE0XDZ2_9PEZI</name>
<reference evidence="1" key="1">
    <citation type="journal article" date="2023" name="Mol. Phylogenet. Evol.">
        <title>Genome-scale phylogeny and comparative genomics of the fungal order Sordariales.</title>
        <authorList>
            <person name="Hensen N."/>
            <person name="Bonometti L."/>
            <person name="Westerberg I."/>
            <person name="Brannstrom I.O."/>
            <person name="Guillou S."/>
            <person name="Cros-Aarteil S."/>
            <person name="Calhoun S."/>
            <person name="Haridas S."/>
            <person name="Kuo A."/>
            <person name="Mondo S."/>
            <person name="Pangilinan J."/>
            <person name="Riley R."/>
            <person name="LaButti K."/>
            <person name="Andreopoulos B."/>
            <person name="Lipzen A."/>
            <person name="Chen C."/>
            <person name="Yan M."/>
            <person name="Daum C."/>
            <person name="Ng V."/>
            <person name="Clum A."/>
            <person name="Steindorff A."/>
            <person name="Ohm R.A."/>
            <person name="Martin F."/>
            <person name="Silar P."/>
            <person name="Natvig D.O."/>
            <person name="Lalanne C."/>
            <person name="Gautier V."/>
            <person name="Ament-Velasquez S.L."/>
            <person name="Kruys A."/>
            <person name="Hutchinson M.I."/>
            <person name="Powell A.J."/>
            <person name="Barry K."/>
            <person name="Miller A.N."/>
            <person name="Grigoriev I.V."/>
            <person name="Debuchy R."/>
            <person name="Gladieux P."/>
            <person name="Hiltunen Thoren M."/>
            <person name="Johannesson H."/>
        </authorList>
    </citation>
    <scope>NUCLEOTIDE SEQUENCE</scope>
    <source>
        <strain evidence="1">CBS 314.62</strain>
    </source>
</reference>
<accession>A0AAE0XDZ2</accession>
<sequence>MYRPSCAAWKHTDAMPSSKSDDLFADAYFDKTTGLNLAVATNRNGAAANATSVDTTDAKIEEMQSDIKEIMALLEQFGDLDNFITRKVEEALRKVIDAQVQEFFRANLAPGTKDSRLQMLISSGAKATVDKKAAELRADYNKRIGHLSEIINTQKLVGIKNKKAIILLIEALQKRDQSDEHTNTAASRRVSQALSIMIEK</sequence>
<dbReference type="AlphaFoldDB" id="A0AAE0XDZ2"/>
<organism evidence="1 2">
    <name type="scientific">Podospora appendiculata</name>
    <dbReference type="NCBI Taxonomy" id="314037"/>
    <lineage>
        <taxon>Eukaryota</taxon>
        <taxon>Fungi</taxon>
        <taxon>Dikarya</taxon>
        <taxon>Ascomycota</taxon>
        <taxon>Pezizomycotina</taxon>
        <taxon>Sordariomycetes</taxon>
        <taxon>Sordariomycetidae</taxon>
        <taxon>Sordariales</taxon>
        <taxon>Podosporaceae</taxon>
        <taxon>Podospora</taxon>
    </lineage>
</organism>
<keyword evidence="2" id="KW-1185">Reference proteome</keyword>
<dbReference type="EMBL" id="JAULSO010000002">
    <property type="protein sequence ID" value="KAK3690539.1"/>
    <property type="molecule type" value="Genomic_DNA"/>
</dbReference>
<evidence type="ECO:0000313" key="1">
    <source>
        <dbReference type="EMBL" id="KAK3690539.1"/>
    </source>
</evidence>
<reference evidence="1" key="2">
    <citation type="submission" date="2023-06" db="EMBL/GenBank/DDBJ databases">
        <authorList>
            <consortium name="Lawrence Berkeley National Laboratory"/>
            <person name="Haridas S."/>
            <person name="Hensen N."/>
            <person name="Bonometti L."/>
            <person name="Westerberg I."/>
            <person name="Brannstrom I.O."/>
            <person name="Guillou S."/>
            <person name="Cros-Aarteil S."/>
            <person name="Calhoun S."/>
            <person name="Kuo A."/>
            <person name="Mondo S."/>
            <person name="Pangilinan J."/>
            <person name="Riley R."/>
            <person name="Labutti K."/>
            <person name="Andreopoulos B."/>
            <person name="Lipzen A."/>
            <person name="Chen C."/>
            <person name="Yanf M."/>
            <person name="Daum C."/>
            <person name="Ng V."/>
            <person name="Clum A."/>
            <person name="Steindorff A."/>
            <person name="Ohm R."/>
            <person name="Martin F."/>
            <person name="Silar P."/>
            <person name="Natvig D."/>
            <person name="Lalanne C."/>
            <person name="Gautier V."/>
            <person name="Ament-Velasquez S.L."/>
            <person name="Kruys A."/>
            <person name="Hutchinson M.I."/>
            <person name="Powell A.J."/>
            <person name="Barry K."/>
            <person name="Miller A.N."/>
            <person name="Grigoriev I.V."/>
            <person name="Debuchy R."/>
            <person name="Gladieux P."/>
            <person name="Thoren M.H."/>
            <person name="Johannesson H."/>
        </authorList>
    </citation>
    <scope>NUCLEOTIDE SEQUENCE</scope>
    <source>
        <strain evidence="1">CBS 314.62</strain>
    </source>
</reference>
<proteinExistence type="predicted"/>